<dbReference type="EMBL" id="LAZR01019725">
    <property type="protein sequence ID" value="KKL91454.1"/>
    <property type="molecule type" value="Genomic_DNA"/>
</dbReference>
<evidence type="ECO:0000313" key="1">
    <source>
        <dbReference type="EMBL" id="KKL91454.1"/>
    </source>
</evidence>
<sequence>MKIALYELAANESRFKFLNEAVAYKEKDADYIRVSNIIEVPFEMIDDAIIIPQKVTALRAEKAVVSKEFDEKIANLLAIEHKPE</sequence>
<name>A0A0F9FYG1_9ZZZZ</name>
<comment type="caution">
    <text evidence="1">The sequence shown here is derived from an EMBL/GenBank/DDBJ whole genome shotgun (WGS) entry which is preliminary data.</text>
</comment>
<proteinExistence type="predicted"/>
<reference evidence="1" key="1">
    <citation type="journal article" date="2015" name="Nature">
        <title>Complex archaea that bridge the gap between prokaryotes and eukaryotes.</title>
        <authorList>
            <person name="Spang A."/>
            <person name="Saw J.H."/>
            <person name="Jorgensen S.L."/>
            <person name="Zaremba-Niedzwiedzka K."/>
            <person name="Martijn J."/>
            <person name="Lind A.E."/>
            <person name="van Eijk R."/>
            <person name="Schleper C."/>
            <person name="Guy L."/>
            <person name="Ettema T.J."/>
        </authorList>
    </citation>
    <scope>NUCLEOTIDE SEQUENCE</scope>
</reference>
<organism evidence="1">
    <name type="scientific">marine sediment metagenome</name>
    <dbReference type="NCBI Taxonomy" id="412755"/>
    <lineage>
        <taxon>unclassified sequences</taxon>
        <taxon>metagenomes</taxon>
        <taxon>ecological metagenomes</taxon>
    </lineage>
</organism>
<protein>
    <submittedName>
        <fullName evidence="1">Uncharacterized protein</fullName>
    </submittedName>
</protein>
<gene>
    <name evidence="1" type="ORF">LCGC14_1894520</name>
</gene>
<dbReference type="AlphaFoldDB" id="A0A0F9FYG1"/>
<accession>A0A0F9FYG1</accession>